<dbReference type="PRINTS" id="PR01262">
    <property type="entry name" value="INNEXIN"/>
</dbReference>
<gene>
    <name evidence="12" type="primary">inx</name>
</gene>
<proteinExistence type="inferred from homology"/>
<keyword evidence="9 12" id="KW-0406">Ion transport</keyword>
<sequence length="140" mass="16412">LSNHCGMYITLLYLFVKLLNIINVFSQLAILNGFLGPEYTWWGVEILNDLLNGRQWEDSGHFPRVTMCDVTIRAFGNIQTWSVQCVLVMNMFNEKIFLFLWWWFCLVGVLTTLNFLYWLTISVCSSSSYSFIRLVFRVEG</sequence>
<dbReference type="PANTHER" id="PTHR11893">
    <property type="entry name" value="INNEXIN"/>
    <property type="match status" value="1"/>
</dbReference>
<feature type="transmembrane region" description="Helical" evidence="12">
    <location>
        <begin position="12"/>
        <end position="35"/>
    </location>
</feature>
<dbReference type="Proteomes" id="UP000887566">
    <property type="component" value="Unplaced"/>
</dbReference>
<comment type="subcellular location">
    <subcellularLocation>
        <location evidence="1">Cell junction</location>
        <location evidence="1">Gap junction</location>
    </subcellularLocation>
    <subcellularLocation>
        <location evidence="2 12">Cell membrane</location>
        <topology evidence="2 12">Multi-pass membrane protein</topology>
    </subcellularLocation>
</comment>
<evidence type="ECO:0000256" key="8">
    <source>
        <dbReference type="ARBA" id="ARBA00022989"/>
    </source>
</evidence>
<keyword evidence="7" id="KW-0965">Cell junction</keyword>
<evidence type="ECO:0000256" key="10">
    <source>
        <dbReference type="ARBA" id="ARBA00023136"/>
    </source>
</evidence>
<accession>A0A914VH76</accession>
<keyword evidence="6" id="KW-0303">Gap junction</keyword>
<evidence type="ECO:0000256" key="6">
    <source>
        <dbReference type="ARBA" id="ARBA00022868"/>
    </source>
</evidence>
<evidence type="ECO:0000313" key="13">
    <source>
        <dbReference type="Proteomes" id="UP000887566"/>
    </source>
</evidence>
<evidence type="ECO:0000256" key="9">
    <source>
        <dbReference type="ARBA" id="ARBA00023065"/>
    </source>
</evidence>
<organism evidence="13 14">
    <name type="scientific">Plectus sambesii</name>
    <dbReference type="NCBI Taxonomy" id="2011161"/>
    <lineage>
        <taxon>Eukaryota</taxon>
        <taxon>Metazoa</taxon>
        <taxon>Ecdysozoa</taxon>
        <taxon>Nematoda</taxon>
        <taxon>Chromadorea</taxon>
        <taxon>Plectida</taxon>
        <taxon>Plectina</taxon>
        <taxon>Plectoidea</taxon>
        <taxon>Plectidae</taxon>
        <taxon>Plectus</taxon>
    </lineage>
</organism>
<comment type="similarity">
    <text evidence="12">Belongs to the pannexin family.</text>
</comment>
<keyword evidence="10 12" id="KW-0472">Membrane</keyword>
<feature type="transmembrane region" description="Helical" evidence="12">
    <location>
        <begin position="96"/>
        <end position="119"/>
    </location>
</feature>
<dbReference type="GO" id="GO:0005886">
    <property type="term" value="C:plasma membrane"/>
    <property type="evidence" value="ECO:0007669"/>
    <property type="project" value="UniProtKB-SubCell"/>
</dbReference>
<evidence type="ECO:0000256" key="3">
    <source>
        <dbReference type="ARBA" id="ARBA00022448"/>
    </source>
</evidence>
<keyword evidence="5 12" id="KW-0812">Transmembrane</keyword>
<dbReference type="Pfam" id="PF00876">
    <property type="entry name" value="Innexin"/>
    <property type="match status" value="1"/>
</dbReference>
<keyword evidence="4" id="KW-1003">Cell membrane</keyword>
<evidence type="ECO:0000256" key="1">
    <source>
        <dbReference type="ARBA" id="ARBA00004610"/>
    </source>
</evidence>
<dbReference type="InterPro" id="IPR000990">
    <property type="entry name" value="Innexin"/>
</dbReference>
<comment type="caution">
    <text evidence="12">Lacks conserved residue(s) required for the propagation of feature annotation.</text>
</comment>
<keyword evidence="13" id="KW-1185">Reference proteome</keyword>
<protein>
    <recommendedName>
        <fullName evidence="12">Innexin</fullName>
    </recommendedName>
</protein>
<name>A0A914VH76_9BILA</name>
<keyword evidence="11 12" id="KW-0407">Ion channel</keyword>
<reference evidence="14" key="1">
    <citation type="submission" date="2022-11" db="UniProtKB">
        <authorList>
            <consortium name="WormBaseParasite"/>
        </authorList>
    </citation>
    <scope>IDENTIFICATION</scope>
</reference>
<dbReference type="WBParaSite" id="PSAMB.scaffold19669size796.g37926.t1">
    <property type="protein sequence ID" value="PSAMB.scaffold19669size796.g37926.t1"/>
    <property type="gene ID" value="PSAMB.scaffold19669size796.g37926"/>
</dbReference>
<evidence type="ECO:0000256" key="7">
    <source>
        <dbReference type="ARBA" id="ARBA00022949"/>
    </source>
</evidence>
<evidence type="ECO:0000313" key="14">
    <source>
        <dbReference type="WBParaSite" id="PSAMB.scaffold19669size796.g37926.t1"/>
    </source>
</evidence>
<dbReference type="GO" id="GO:0005921">
    <property type="term" value="C:gap junction"/>
    <property type="evidence" value="ECO:0007669"/>
    <property type="project" value="UniProtKB-SubCell"/>
</dbReference>
<evidence type="ECO:0000256" key="12">
    <source>
        <dbReference type="RuleBase" id="RU010713"/>
    </source>
</evidence>
<dbReference type="AlphaFoldDB" id="A0A914VH76"/>
<evidence type="ECO:0000256" key="2">
    <source>
        <dbReference type="ARBA" id="ARBA00004651"/>
    </source>
</evidence>
<keyword evidence="3 12" id="KW-0813">Transport</keyword>
<dbReference type="GO" id="GO:0005243">
    <property type="term" value="F:gap junction channel activity"/>
    <property type="evidence" value="ECO:0007669"/>
    <property type="project" value="TreeGrafter"/>
</dbReference>
<comment type="function">
    <text evidence="12">Structural component of the gap junctions.</text>
</comment>
<evidence type="ECO:0000256" key="11">
    <source>
        <dbReference type="ARBA" id="ARBA00023303"/>
    </source>
</evidence>
<dbReference type="PROSITE" id="PS51013">
    <property type="entry name" value="PANNEXIN"/>
    <property type="match status" value="1"/>
</dbReference>
<evidence type="ECO:0000256" key="5">
    <source>
        <dbReference type="ARBA" id="ARBA00022692"/>
    </source>
</evidence>
<keyword evidence="8 12" id="KW-1133">Transmembrane helix</keyword>
<dbReference type="GO" id="GO:0034220">
    <property type="term" value="P:monoatomic ion transmembrane transport"/>
    <property type="evidence" value="ECO:0007669"/>
    <property type="project" value="UniProtKB-KW"/>
</dbReference>
<evidence type="ECO:0000256" key="4">
    <source>
        <dbReference type="ARBA" id="ARBA00022475"/>
    </source>
</evidence>
<dbReference type="PANTHER" id="PTHR11893:SF36">
    <property type="entry name" value="INNEXIN-5"/>
    <property type="match status" value="1"/>
</dbReference>